<dbReference type="AlphaFoldDB" id="M8CC55"/>
<dbReference type="ExpressionAtlas" id="M8CC55">
    <property type="expression patterns" value="baseline"/>
</dbReference>
<feature type="compositionally biased region" description="Polar residues" evidence="2">
    <location>
        <begin position="1"/>
        <end position="11"/>
    </location>
</feature>
<dbReference type="PANTHER" id="PTHR11926">
    <property type="entry name" value="GLUCOSYL/GLUCURONOSYL TRANSFERASES"/>
    <property type="match status" value="1"/>
</dbReference>
<dbReference type="Gene3D" id="3.40.50.2000">
    <property type="entry name" value="Glycogen Phosphorylase B"/>
    <property type="match status" value="2"/>
</dbReference>
<dbReference type="PANTHER" id="PTHR11926:SF1451">
    <property type="entry name" value="OS07G0241500 PROTEIN"/>
    <property type="match status" value="1"/>
</dbReference>
<dbReference type="GO" id="GO:0080044">
    <property type="term" value="F:quercetin 7-O-glucosyltransferase activity"/>
    <property type="evidence" value="ECO:0007669"/>
    <property type="project" value="TreeGrafter"/>
</dbReference>
<sequence>MSTTTTAQEASNGGGDGRRPHARARRVLMFPLPFQGHINPMLQLADVLHGRGLAVTILHYTGFHNHNTLRPADGVPADVLASGNVIAMIVAMNTAMEASVAFRDVLAAESMLAGEGKPRAACLVIDSNLFGAQKAAEELGLPTIALRPGSAACFNCFLAYPMLHQNGYLPPKESQLDMPVKELPPLRVRDLFLSSRADHEMLSKFLAKATHAARSYSALVINTFEALETDELQKIRGEIGMCTTKRHGREEQQPQFADQMMNATYVDAVWGVGFELEGELERNKIAEVILKLLKGSKGEEAMRKRAGELKRKVASCLESGGLPCWPLRN</sequence>
<dbReference type="SUPFAM" id="SSF53756">
    <property type="entry name" value="UDP-Glycosyltransferase/glycogen phosphorylase"/>
    <property type="match status" value="2"/>
</dbReference>
<feature type="region of interest" description="Disordered" evidence="2">
    <location>
        <begin position="1"/>
        <end position="21"/>
    </location>
</feature>
<evidence type="ECO:0000256" key="1">
    <source>
        <dbReference type="ARBA" id="ARBA00009995"/>
    </source>
</evidence>
<accession>M8CC55</accession>
<reference evidence="3" key="1">
    <citation type="submission" date="2015-06" db="UniProtKB">
        <authorList>
            <consortium name="EnsemblPlants"/>
        </authorList>
    </citation>
    <scope>IDENTIFICATION</scope>
</reference>
<proteinExistence type="inferred from homology"/>
<dbReference type="EnsemblPlants" id="EMT31713">
    <property type="protein sequence ID" value="EMT31713"/>
    <property type="gene ID" value="F775_19970"/>
</dbReference>
<organism evidence="3">
    <name type="scientific">Aegilops tauschii</name>
    <name type="common">Tausch's goatgrass</name>
    <name type="synonym">Aegilops squarrosa</name>
    <dbReference type="NCBI Taxonomy" id="37682"/>
    <lineage>
        <taxon>Eukaryota</taxon>
        <taxon>Viridiplantae</taxon>
        <taxon>Streptophyta</taxon>
        <taxon>Embryophyta</taxon>
        <taxon>Tracheophyta</taxon>
        <taxon>Spermatophyta</taxon>
        <taxon>Magnoliopsida</taxon>
        <taxon>Liliopsida</taxon>
        <taxon>Poales</taxon>
        <taxon>Poaceae</taxon>
        <taxon>BOP clade</taxon>
        <taxon>Pooideae</taxon>
        <taxon>Triticodae</taxon>
        <taxon>Triticeae</taxon>
        <taxon>Triticinae</taxon>
        <taxon>Aegilops</taxon>
    </lineage>
</organism>
<name>M8CC55_AEGTA</name>
<dbReference type="GO" id="GO:0080043">
    <property type="term" value="F:quercetin 3-O-glucosyltransferase activity"/>
    <property type="evidence" value="ECO:0007669"/>
    <property type="project" value="TreeGrafter"/>
</dbReference>
<evidence type="ECO:0000256" key="2">
    <source>
        <dbReference type="SAM" id="MobiDB-lite"/>
    </source>
</evidence>
<comment type="similarity">
    <text evidence="1">Belongs to the UDP-glycosyltransferase family.</text>
</comment>
<protein>
    <submittedName>
        <fullName evidence="3">Cytokinin-N-glucosyltransferase 2</fullName>
    </submittedName>
</protein>
<evidence type="ECO:0000313" key="3">
    <source>
        <dbReference type="EnsemblPlants" id="EMT31713"/>
    </source>
</evidence>